<comment type="caution">
    <text evidence="1">The sequence shown here is derived from an EMBL/GenBank/DDBJ whole genome shotgun (WGS) entry which is preliminary data.</text>
</comment>
<gene>
    <name evidence="1" type="ORF">ACFQND_21460</name>
</gene>
<name>A0ABW1U3U6_9BURK</name>
<organism evidence="1 2">
    <name type="scientific">Polaromonas aquatica</name>
    <dbReference type="NCBI Taxonomy" id="332657"/>
    <lineage>
        <taxon>Bacteria</taxon>
        <taxon>Pseudomonadati</taxon>
        <taxon>Pseudomonadota</taxon>
        <taxon>Betaproteobacteria</taxon>
        <taxon>Burkholderiales</taxon>
        <taxon>Comamonadaceae</taxon>
        <taxon>Polaromonas</taxon>
    </lineage>
</organism>
<sequence>MMAHEEELQVLRLLHSLSEKLLRTQDELMMGPYQQLHGRICAVLGMVVTGEDEMHLKLEQES</sequence>
<reference evidence="2" key="1">
    <citation type="journal article" date="2019" name="Int. J. Syst. Evol. Microbiol.">
        <title>The Global Catalogue of Microorganisms (GCM) 10K type strain sequencing project: providing services to taxonomists for standard genome sequencing and annotation.</title>
        <authorList>
            <consortium name="The Broad Institute Genomics Platform"/>
            <consortium name="The Broad Institute Genome Sequencing Center for Infectious Disease"/>
            <person name="Wu L."/>
            <person name="Ma J."/>
        </authorList>
    </citation>
    <scope>NUCLEOTIDE SEQUENCE [LARGE SCALE GENOMIC DNA]</scope>
    <source>
        <strain evidence="2">CCUG 39402</strain>
    </source>
</reference>
<evidence type="ECO:0000313" key="1">
    <source>
        <dbReference type="EMBL" id="MFC6283805.1"/>
    </source>
</evidence>
<accession>A0ABW1U3U6</accession>
<dbReference type="Proteomes" id="UP001596270">
    <property type="component" value="Unassembled WGS sequence"/>
</dbReference>
<proteinExistence type="predicted"/>
<keyword evidence="2" id="KW-1185">Reference proteome</keyword>
<dbReference type="EMBL" id="JBHSRS010000084">
    <property type="protein sequence ID" value="MFC6283805.1"/>
    <property type="molecule type" value="Genomic_DNA"/>
</dbReference>
<protein>
    <submittedName>
        <fullName evidence="1">Uncharacterized protein</fullName>
    </submittedName>
</protein>
<dbReference type="RefSeq" id="WP_371439581.1">
    <property type="nucleotide sequence ID" value="NZ_JBHSRS010000084.1"/>
</dbReference>
<evidence type="ECO:0000313" key="2">
    <source>
        <dbReference type="Proteomes" id="UP001596270"/>
    </source>
</evidence>